<dbReference type="STRING" id="1157962.A0A250XA29"/>
<comment type="caution">
    <text evidence="1">The sequence shown here is derived from an EMBL/GenBank/DDBJ whole genome shotgun (WGS) entry which is preliminary data.</text>
</comment>
<dbReference type="InterPro" id="IPR026893">
    <property type="entry name" value="Tyr/Ser_Pase_IphP-type"/>
</dbReference>
<name>A0A250XA29_9CHLO</name>
<sequence>MRCAQPINASEEDIDKLLQQIGILELVDLRSGEEMMGDLPGSKLLSIAELQRHERCASGQVIPKEPILIPSKTLVRHNVSLLDREVNAGGLGLLYKIILDSAQPEICAVMNLILKALKNARPVLIFCKAGKDRTGLISALILGVAGCSDEEIVADYIKSDSFRKVALAGIENKKELRGLDFSKFEGAPAEAMEEALLYIRSKYGSPSDYLVSIGFGEAVQTEMRLLLR</sequence>
<reference evidence="1 2" key="1">
    <citation type="submission" date="2017-08" db="EMBL/GenBank/DDBJ databases">
        <title>Acidophilic green algal genome provides insights into adaptation to an acidic environment.</title>
        <authorList>
            <person name="Hirooka S."/>
            <person name="Hirose Y."/>
            <person name="Kanesaki Y."/>
            <person name="Higuchi S."/>
            <person name="Fujiwara T."/>
            <person name="Onuma R."/>
            <person name="Era A."/>
            <person name="Ohbayashi R."/>
            <person name="Uzuka A."/>
            <person name="Nozaki H."/>
            <person name="Yoshikawa H."/>
            <person name="Miyagishima S.Y."/>
        </authorList>
    </citation>
    <scope>NUCLEOTIDE SEQUENCE [LARGE SCALE GENOMIC DNA]</scope>
    <source>
        <strain evidence="1 2">NIES-2499</strain>
    </source>
</reference>
<dbReference type="Proteomes" id="UP000232323">
    <property type="component" value="Unassembled WGS sequence"/>
</dbReference>
<evidence type="ECO:0008006" key="3">
    <source>
        <dbReference type="Google" id="ProtNLM"/>
    </source>
</evidence>
<evidence type="ECO:0000313" key="2">
    <source>
        <dbReference type="Proteomes" id="UP000232323"/>
    </source>
</evidence>
<accession>A0A250XA29</accession>
<dbReference type="GO" id="GO:0004721">
    <property type="term" value="F:phosphoprotein phosphatase activity"/>
    <property type="evidence" value="ECO:0007669"/>
    <property type="project" value="InterPro"/>
</dbReference>
<dbReference type="AlphaFoldDB" id="A0A250XA29"/>
<dbReference type="InterPro" id="IPR029021">
    <property type="entry name" value="Prot-tyrosine_phosphatase-like"/>
</dbReference>
<protein>
    <recommendedName>
        <fullName evidence="3">Tyrosine specific protein phosphatases domain-containing protein</fullName>
    </recommendedName>
</protein>
<dbReference type="SUPFAM" id="SSF52799">
    <property type="entry name" value="(Phosphotyrosine protein) phosphatases II"/>
    <property type="match status" value="1"/>
</dbReference>
<evidence type="ECO:0000313" key="1">
    <source>
        <dbReference type="EMBL" id="GAX79749.1"/>
    </source>
</evidence>
<keyword evidence="2" id="KW-1185">Reference proteome</keyword>
<dbReference type="Gene3D" id="3.90.190.10">
    <property type="entry name" value="Protein tyrosine phosphatase superfamily"/>
    <property type="match status" value="1"/>
</dbReference>
<dbReference type="Pfam" id="PF13350">
    <property type="entry name" value="Y_phosphatase3"/>
    <property type="match status" value="1"/>
</dbReference>
<gene>
    <name evidence="1" type="ORF">CEUSTIGMA_g7190.t1</name>
</gene>
<dbReference type="OrthoDB" id="9988524at2759"/>
<dbReference type="EMBL" id="BEGY01000045">
    <property type="protein sequence ID" value="GAX79749.1"/>
    <property type="molecule type" value="Genomic_DNA"/>
</dbReference>
<proteinExistence type="predicted"/>
<organism evidence="1 2">
    <name type="scientific">Chlamydomonas eustigma</name>
    <dbReference type="NCBI Taxonomy" id="1157962"/>
    <lineage>
        <taxon>Eukaryota</taxon>
        <taxon>Viridiplantae</taxon>
        <taxon>Chlorophyta</taxon>
        <taxon>core chlorophytes</taxon>
        <taxon>Chlorophyceae</taxon>
        <taxon>CS clade</taxon>
        <taxon>Chlamydomonadales</taxon>
        <taxon>Chlamydomonadaceae</taxon>
        <taxon>Chlamydomonas</taxon>
    </lineage>
</organism>